<dbReference type="GO" id="GO:0002143">
    <property type="term" value="P:tRNA wobble position uridine thiolation"/>
    <property type="evidence" value="ECO:0007669"/>
    <property type="project" value="TreeGrafter"/>
</dbReference>
<dbReference type="Proteomes" id="UP000789390">
    <property type="component" value="Unassembled WGS sequence"/>
</dbReference>
<dbReference type="CDD" id="cd01998">
    <property type="entry name" value="MnmA_TRMU-like"/>
    <property type="match status" value="1"/>
</dbReference>
<dbReference type="Pfam" id="PF20259">
    <property type="entry name" value="tRNA_Me_trans_M"/>
    <property type="match status" value="1"/>
</dbReference>
<dbReference type="GO" id="GO:0005739">
    <property type="term" value="C:mitochondrion"/>
    <property type="evidence" value="ECO:0007669"/>
    <property type="project" value="UniProtKB-SubCell"/>
</dbReference>
<keyword evidence="9" id="KW-0067">ATP-binding</keyword>
<comment type="caution">
    <text evidence="15">The sequence shown here is derived from an EMBL/GenBank/DDBJ whole genome shotgun (WGS) entry which is preliminary data.</text>
</comment>
<evidence type="ECO:0000313" key="15">
    <source>
        <dbReference type="EMBL" id="CAH0107959.1"/>
    </source>
</evidence>
<dbReference type="Gene3D" id="2.40.30.10">
    <property type="entry name" value="Translation factors"/>
    <property type="match status" value="1"/>
</dbReference>
<keyword evidence="6" id="KW-0808">Transferase</keyword>
<dbReference type="InterPro" id="IPR046884">
    <property type="entry name" value="MnmA-like_central"/>
</dbReference>
<keyword evidence="16" id="KW-1185">Reference proteome</keyword>
<sequence>MNSLKSIKRVVCGVSGGVDSSVAALLLKKKGVDVVGVFMRNWDGKDEVGVCQADKDIEDAERTCKMLNIPFFEVNFVKEYWNHVFEDLLQDYQAGLTPNPDILCNYHIKFDLFFDYAKEKLSADYVATGHYARSSLRIDSCEMESENTKLLTSYDVFKDQTFFLSHIKQSSLKKTLFPIGDLLKSEVRKLASESGLKHVSNRQDSTGICFIGRRNFQEFISEYVSHKPGPFIDVDTGEEVGQHLGIHMWTVGQRCRIGGCLKPYFVASKQPETRTILVASGTNHPALFSNVFVTDTPHWIDSTPKQLQENGILNCLFRFQHTKPLAVAQIKVQQSGLIVKLERPTRALTPGQYAVFYSGQECLGCARIIQNQNIDQQDYKTRSSFPSFR</sequence>
<dbReference type="PANTHER" id="PTHR11933">
    <property type="entry name" value="TRNA 5-METHYLAMINOMETHYL-2-THIOURIDYLATE -METHYLTRANSFERASE"/>
    <property type="match status" value="1"/>
</dbReference>
<dbReference type="EMBL" id="CAKKLH010000281">
    <property type="protein sequence ID" value="CAH0107959.1"/>
    <property type="molecule type" value="Genomic_DNA"/>
</dbReference>
<gene>
    <name evidence="15" type="ORF">DGAL_LOCUS11305</name>
</gene>
<evidence type="ECO:0000256" key="12">
    <source>
        <dbReference type="ARBA" id="ARBA00049564"/>
    </source>
</evidence>
<dbReference type="GO" id="GO:0000049">
    <property type="term" value="F:tRNA binding"/>
    <property type="evidence" value="ECO:0007669"/>
    <property type="project" value="UniProtKB-KW"/>
</dbReference>
<feature type="domain" description="tRNA-specific 2-thiouridylase MnmA-like C-terminal" evidence="13">
    <location>
        <begin position="292"/>
        <end position="368"/>
    </location>
</feature>
<organism evidence="15 16">
    <name type="scientific">Daphnia galeata</name>
    <dbReference type="NCBI Taxonomy" id="27404"/>
    <lineage>
        <taxon>Eukaryota</taxon>
        <taxon>Metazoa</taxon>
        <taxon>Ecdysozoa</taxon>
        <taxon>Arthropoda</taxon>
        <taxon>Crustacea</taxon>
        <taxon>Branchiopoda</taxon>
        <taxon>Diplostraca</taxon>
        <taxon>Cladocera</taxon>
        <taxon>Anomopoda</taxon>
        <taxon>Daphniidae</taxon>
        <taxon>Daphnia</taxon>
    </lineage>
</organism>
<evidence type="ECO:0000256" key="4">
    <source>
        <dbReference type="ARBA" id="ARBA00011953"/>
    </source>
</evidence>
<dbReference type="NCBIfam" id="TIGR00420">
    <property type="entry name" value="trmU"/>
    <property type="match status" value="1"/>
</dbReference>
<dbReference type="InterPro" id="IPR046885">
    <property type="entry name" value="MnmA-like_C"/>
</dbReference>
<evidence type="ECO:0000259" key="13">
    <source>
        <dbReference type="Pfam" id="PF20258"/>
    </source>
</evidence>
<evidence type="ECO:0000256" key="6">
    <source>
        <dbReference type="ARBA" id="ARBA00022679"/>
    </source>
</evidence>
<dbReference type="Gene3D" id="2.30.30.280">
    <property type="entry name" value="Adenine nucleotide alpha hydrolases-like domains"/>
    <property type="match status" value="1"/>
</dbReference>
<proteinExistence type="inferred from homology"/>
<comment type="subcellular location">
    <subcellularLocation>
        <location evidence="2">Mitochondrion</location>
    </subcellularLocation>
</comment>
<comment type="function">
    <text evidence="1">Catalyzes the 2-thiolation of uridine at the wobble position (U34) of mitochondrial tRNA(Lys), tRNA(Glu) and tRNA(Gln). Required for the formation of 5-taurinomethyl-2-thiouridine (tm5s2U) of mitochondrial tRNA(Lys), tRNA(Glu), and tRNA(Gln) at the wobble position. ATP is required to activate the C2 atom of the wobble base.</text>
</comment>
<dbReference type="AlphaFoldDB" id="A0A8J2W7B8"/>
<evidence type="ECO:0000256" key="3">
    <source>
        <dbReference type="ARBA" id="ARBA00006191"/>
    </source>
</evidence>
<comment type="similarity">
    <text evidence="3">Belongs to the MnmA/TRMU family.</text>
</comment>
<reference evidence="15" key="1">
    <citation type="submission" date="2021-11" db="EMBL/GenBank/DDBJ databases">
        <authorList>
            <person name="Schell T."/>
        </authorList>
    </citation>
    <scope>NUCLEOTIDE SEQUENCE</scope>
    <source>
        <strain evidence="15">M5</strain>
    </source>
</reference>
<dbReference type="FunFam" id="3.40.50.620:FF:000104">
    <property type="entry name" value="Mitochondrial tRNA-specific 2-thiouridylase 1"/>
    <property type="match status" value="1"/>
</dbReference>
<keyword evidence="10" id="KW-0694">RNA-binding</keyword>
<dbReference type="Pfam" id="PF20258">
    <property type="entry name" value="tRNA_Me_trans_C"/>
    <property type="match status" value="1"/>
</dbReference>
<keyword evidence="5" id="KW-0820">tRNA-binding</keyword>
<evidence type="ECO:0000256" key="2">
    <source>
        <dbReference type="ARBA" id="ARBA00004173"/>
    </source>
</evidence>
<dbReference type="InterPro" id="IPR023382">
    <property type="entry name" value="MnmA-like_central_sf"/>
</dbReference>
<dbReference type="FunFam" id="2.30.30.280:FF:000001">
    <property type="entry name" value="tRNA-specific 2-thiouridylase MnmA"/>
    <property type="match status" value="1"/>
</dbReference>
<dbReference type="Gene3D" id="3.40.50.620">
    <property type="entry name" value="HUPs"/>
    <property type="match status" value="1"/>
</dbReference>
<dbReference type="SUPFAM" id="SSF52402">
    <property type="entry name" value="Adenine nucleotide alpha hydrolases-like"/>
    <property type="match status" value="1"/>
</dbReference>
<dbReference type="InterPro" id="IPR014729">
    <property type="entry name" value="Rossmann-like_a/b/a_fold"/>
</dbReference>
<dbReference type="HAMAP" id="MF_00144">
    <property type="entry name" value="tRNA_thiouridyl_MnmA"/>
    <property type="match status" value="1"/>
</dbReference>
<evidence type="ECO:0000256" key="10">
    <source>
        <dbReference type="ARBA" id="ARBA00022884"/>
    </source>
</evidence>
<evidence type="ECO:0000313" key="16">
    <source>
        <dbReference type="Proteomes" id="UP000789390"/>
    </source>
</evidence>
<dbReference type="PANTHER" id="PTHR11933:SF5">
    <property type="entry name" value="MITOCHONDRIAL TRNA-SPECIFIC 2-THIOURIDYLASE 1"/>
    <property type="match status" value="1"/>
</dbReference>
<dbReference type="NCBIfam" id="NF001138">
    <property type="entry name" value="PRK00143.1"/>
    <property type="match status" value="1"/>
</dbReference>
<keyword evidence="7" id="KW-0819">tRNA processing</keyword>
<comment type="catalytic activity">
    <reaction evidence="12">
        <text>5-taurinomethyluridine(34) in tRNA + S-sulfanyl-L-cysteinyl-[protein] + AH2 + ATP = 5-taurinomethyl-2-thiouridine(34) in tRNA + L-cysteinyl-[protein] + A + AMP + diphosphate + H(+)</text>
        <dbReference type="Rhea" id="RHEA:47040"/>
        <dbReference type="Rhea" id="RHEA-COMP:10131"/>
        <dbReference type="Rhea" id="RHEA-COMP:11726"/>
        <dbReference type="Rhea" id="RHEA-COMP:11732"/>
        <dbReference type="Rhea" id="RHEA-COMP:11733"/>
        <dbReference type="ChEBI" id="CHEBI:13193"/>
        <dbReference type="ChEBI" id="CHEBI:15378"/>
        <dbReference type="ChEBI" id="CHEBI:17499"/>
        <dbReference type="ChEBI" id="CHEBI:29950"/>
        <dbReference type="ChEBI" id="CHEBI:30616"/>
        <dbReference type="ChEBI" id="CHEBI:33019"/>
        <dbReference type="ChEBI" id="CHEBI:61963"/>
        <dbReference type="ChEBI" id="CHEBI:87171"/>
        <dbReference type="ChEBI" id="CHEBI:87172"/>
        <dbReference type="ChEBI" id="CHEBI:456215"/>
        <dbReference type="EC" id="2.8.1.14"/>
    </reaction>
</comment>
<dbReference type="GO" id="GO:0061708">
    <property type="term" value="F:tRNA-5-taurinomethyluridine 2-sulfurtransferase"/>
    <property type="evidence" value="ECO:0007669"/>
    <property type="project" value="UniProtKB-EC"/>
</dbReference>
<evidence type="ECO:0000256" key="1">
    <source>
        <dbReference type="ARBA" id="ARBA00003986"/>
    </source>
</evidence>
<dbReference type="EC" id="2.8.1.14" evidence="4"/>
<feature type="domain" description="tRNA-specific 2-thiouridylase MnmA-like central" evidence="14">
    <location>
        <begin position="217"/>
        <end position="279"/>
    </location>
</feature>
<keyword evidence="11" id="KW-1015">Disulfide bond</keyword>
<dbReference type="InterPro" id="IPR004506">
    <property type="entry name" value="MnmA-like"/>
</dbReference>
<dbReference type="OrthoDB" id="3685at2759"/>
<evidence type="ECO:0000256" key="7">
    <source>
        <dbReference type="ARBA" id="ARBA00022694"/>
    </source>
</evidence>
<evidence type="ECO:0000256" key="11">
    <source>
        <dbReference type="ARBA" id="ARBA00023157"/>
    </source>
</evidence>
<protein>
    <recommendedName>
        <fullName evidence="4">tRNA-5-taurinomethyluridine 2-sulfurtransferase</fullName>
        <ecNumber evidence="4">2.8.1.14</ecNumber>
    </recommendedName>
</protein>
<dbReference type="Pfam" id="PF03054">
    <property type="entry name" value="tRNA_Me_trans"/>
    <property type="match status" value="1"/>
</dbReference>
<evidence type="ECO:0000259" key="14">
    <source>
        <dbReference type="Pfam" id="PF20259"/>
    </source>
</evidence>
<evidence type="ECO:0000256" key="5">
    <source>
        <dbReference type="ARBA" id="ARBA00022555"/>
    </source>
</evidence>
<evidence type="ECO:0000256" key="8">
    <source>
        <dbReference type="ARBA" id="ARBA00022741"/>
    </source>
</evidence>
<keyword evidence="8" id="KW-0547">Nucleotide-binding</keyword>
<accession>A0A8J2W7B8</accession>
<evidence type="ECO:0000256" key="9">
    <source>
        <dbReference type="ARBA" id="ARBA00022840"/>
    </source>
</evidence>
<name>A0A8J2W7B8_9CRUS</name>
<dbReference type="GO" id="GO:0005524">
    <property type="term" value="F:ATP binding"/>
    <property type="evidence" value="ECO:0007669"/>
    <property type="project" value="UniProtKB-KW"/>
</dbReference>